<comment type="caution">
    <text evidence="1">The sequence shown here is derived from an EMBL/GenBank/DDBJ whole genome shotgun (WGS) entry which is preliminary data.</text>
</comment>
<gene>
    <name evidence="1" type="ORF">H7U12_02920</name>
</gene>
<evidence type="ECO:0000313" key="2">
    <source>
        <dbReference type="Proteomes" id="UP000659698"/>
    </source>
</evidence>
<dbReference type="Pfam" id="PF14903">
    <property type="entry name" value="WG_beta_rep"/>
    <property type="match status" value="3"/>
</dbReference>
<evidence type="ECO:0000313" key="1">
    <source>
        <dbReference type="EMBL" id="MBC3538615.1"/>
    </source>
</evidence>
<dbReference type="PROSITE" id="PS51257">
    <property type="entry name" value="PROKAR_LIPOPROTEIN"/>
    <property type="match status" value="1"/>
</dbReference>
<reference evidence="1 2" key="1">
    <citation type="journal article" date="2019" name="Int. J. Syst. Evol. Microbiol.">
        <title>Rufibacter sediminis sp. nov., isolated from freshwater lake sediment.</title>
        <authorList>
            <person name="Qu J.H."/>
            <person name="Zhang L.J."/>
            <person name="Fu Y.H."/>
            <person name="Li H.F."/>
        </authorList>
    </citation>
    <scope>NUCLEOTIDE SEQUENCE [LARGE SCALE GENOMIC DNA]</scope>
    <source>
        <strain evidence="1 2">H-1</strain>
    </source>
</reference>
<accession>A0ABR6VN85</accession>
<dbReference type="InterPro" id="IPR032774">
    <property type="entry name" value="WG_beta_rep"/>
</dbReference>
<sequence>MKSYLYLLLCLIASCKVSPSGEEDLPMRPIGQIKETVYIYEENGKEGLHDSVGNIILPAQFDYIQDWQEYGFILVDSGGRKEYNDYKFNKYGLINATGKVLFRPQFDYVLVNDYSSLVLKDSLYGYVDTTGNWLIKPKFKHAVPFYRGTAVVEGKGKYFLIDKKEKLVSTIPFDTVWGFKNGVSVVVKDNQYAFVDYKGKLISTFSQNGISEFNWYHGQIMKDGKWYVVDTTGQIKIKNGFESLSIEHKEGKIYAEGVMGGKKVRIEL</sequence>
<proteinExistence type="predicted"/>
<protein>
    <submittedName>
        <fullName evidence="1">WG repeat-containing protein</fullName>
    </submittedName>
</protein>
<name>A0ABR6VN85_9BACT</name>
<dbReference type="Proteomes" id="UP000659698">
    <property type="component" value="Unassembled WGS sequence"/>
</dbReference>
<dbReference type="EMBL" id="JACOAF010000007">
    <property type="protein sequence ID" value="MBC3538615.1"/>
    <property type="molecule type" value="Genomic_DNA"/>
</dbReference>
<dbReference type="PANTHER" id="PTHR37841:SF1">
    <property type="entry name" value="DUF3298 DOMAIN-CONTAINING PROTEIN"/>
    <property type="match status" value="1"/>
</dbReference>
<dbReference type="PANTHER" id="PTHR37841">
    <property type="entry name" value="GLR2918 PROTEIN"/>
    <property type="match status" value="1"/>
</dbReference>
<dbReference type="RefSeq" id="WP_186632640.1">
    <property type="nucleotide sequence ID" value="NZ_JACOAF010000007.1"/>
</dbReference>
<organism evidence="1 2">
    <name type="scientific">Rufibacter sediminis</name>
    <dbReference type="NCBI Taxonomy" id="2762756"/>
    <lineage>
        <taxon>Bacteria</taxon>
        <taxon>Pseudomonadati</taxon>
        <taxon>Bacteroidota</taxon>
        <taxon>Cytophagia</taxon>
        <taxon>Cytophagales</taxon>
        <taxon>Hymenobacteraceae</taxon>
        <taxon>Rufibacter</taxon>
    </lineage>
</organism>
<keyword evidence="2" id="KW-1185">Reference proteome</keyword>